<dbReference type="AlphaFoldDB" id="A0AAW2E808"/>
<feature type="transmembrane region" description="Helical" evidence="1">
    <location>
        <begin position="82"/>
        <end position="101"/>
    </location>
</feature>
<accession>A0AAW2E808</accession>
<name>A0AAW2E808_9HYME</name>
<evidence type="ECO:0000313" key="3">
    <source>
        <dbReference type="Proteomes" id="UP001430953"/>
    </source>
</evidence>
<proteinExistence type="predicted"/>
<keyword evidence="1" id="KW-0812">Transmembrane</keyword>
<dbReference type="EMBL" id="JADYXP020000032">
    <property type="protein sequence ID" value="KAL0098873.1"/>
    <property type="molecule type" value="Genomic_DNA"/>
</dbReference>
<reference evidence="2 3" key="1">
    <citation type="submission" date="2023-03" db="EMBL/GenBank/DDBJ databases">
        <title>High recombination rates correlate with genetic variation in Cardiocondyla obscurior ants.</title>
        <authorList>
            <person name="Errbii M."/>
        </authorList>
    </citation>
    <scope>NUCLEOTIDE SEQUENCE [LARGE SCALE GENOMIC DNA]</scope>
    <source>
        <strain evidence="2">Alpha-2009</strain>
        <tissue evidence="2">Whole body</tissue>
    </source>
</reference>
<keyword evidence="1" id="KW-1133">Transmembrane helix</keyword>
<gene>
    <name evidence="2" type="ORF">PUN28_020860</name>
</gene>
<dbReference type="Proteomes" id="UP001430953">
    <property type="component" value="Unassembled WGS sequence"/>
</dbReference>
<keyword evidence="1" id="KW-0472">Membrane</keyword>
<organism evidence="2 3">
    <name type="scientific">Cardiocondyla obscurior</name>
    <dbReference type="NCBI Taxonomy" id="286306"/>
    <lineage>
        <taxon>Eukaryota</taxon>
        <taxon>Metazoa</taxon>
        <taxon>Ecdysozoa</taxon>
        <taxon>Arthropoda</taxon>
        <taxon>Hexapoda</taxon>
        <taxon>Insecta</taxon>
        <taxon>Pterygota</taxon>
        <taxon>Neoptera</taxon>
        <taxon>Endopterygota</taxon>
        <taxon>Hymenoptera</taxon>
        <taxon>Apocrita</taxon>
        <taxon>Aculeata</taxon>
        <taxon>Formicoidea</taxon>
        <taxon>Formicidae</taxon>
        <taxon>Myrmicinae</taxon>
        <taxon>Cardiocondyla</taxon>
    </lineage>
</organism>
<evidence type="ECO:0000313" key="2">
    <source>
        <dbReference type="EMBL" id="KAL0098873.1"/>
    </source>
</evidence>
<protein>
    <submittedName>
        <fullName evidence="2">Uncharacterized protein</fullName>
    </submittedName>
</protein>
<sequence>MTETYPTLRGIINEKSRKIEEFLVEWPFLKEPEFFLEHSSMLLGKNVQKIWIDSLSKKVKPIRQYIKFNKAAEVTRDNVPKIFVIFSLAATCTVVIERKIMIFCDDVFQGILICFLTYYVFGFCYPKEAEKTLEFIQR</sequence>
<evidence type="ECO:0000256" key="1">
    <source>
        <dbReference type="SAM" id="Phobius"/>
    </source>
</evidence>
<keyword evidence="3" id="KW-1185">Reference proteome</keyword>
<feature type="transmembrane region" description="Helical" evidence="1">
    <location>
        <begin position="107"/>
        <end position="125"/>
    </location>
</feature>
<comment type="caution">
    <text evidence="2">The sequence shown here is derived from an EMBL/GenBank/DDBJ whole genome shotgun (WGS) entry which is preliminary data.</text>
</comment>